<reference evidence="3" key="1">
    <citation type="submission" date="2021-06" db="EMBL/GenBank/DDBJ databases">
        <authorList>
            <person name="Criscuolo A."/>
        </authorList>
    </citation>
    <scope>NUCLEOTIDE SEQUENCE</scope>
    <source>
        <strain evidence="3">CIP111600</strain>
    </source>
</reference>
<dbReference type="Pfam" id="PF06103">
    <property type="entry name" value="DUF948"/>
    <property type="match status" value="1"/>
</dbReference>
<keyword evidence="2" id="KW-1133">Transmembrane helix</keyword>
<dbReference type="EMBL" id="CAJVAS010000026">
    <property type="protein sequence ID" value="CAG7643943.1"/>
    <property type="molecule type" value="Genomic_DNA"/>
</dbReference>
<comment type="caution">
    <text evidence="3">The sequence shown here is derived from an EMBL/GenBank/DDBJ whole genome shotgun (WGS) entry which is preliminary data.</text>
</comment>
<proteinExistence type="predicted"/>
<sequence length="164" mass="17171">MLIQISAAVAAIGFIVLVVYLIRTLHTVSNTLAQTSVTIKELQQQLHAIGMEATTLLRHTNEVAVDVRNKLYAFDPVMYSVKHIGDAVREVTSSVKQVSTAAAGTIRKAGGASVSPGGKAGAILQSVPVLLDLWRSLRRAKDKPGPMSPRSQSAGGGAANGAKS</sequence>
<evidence type="ECO:0000256" key="1">
    <source>
        <dbReference type="SAM" id="MobiDB-lite"/>
    </source>
</evidence>
<accession>A0A916NRL7</accession>
<evidence type="ECO:0000313" key="4">
    <source>
        <dbReference type="Proteomes" id="UP000693672"/>
    </source>
</evidence>
<keyword evidence="2" id="KW-0812">Transmembrane</keyword>
<dbReference type="RefSeq" id="WP_218094306.1">
    <property type="nucleotide sequence ID" value="NZ_CAJVAS010000026.1"/>
</dbReference>
<dbReference type="AlphaFoldDB" id="A0A916NRL7"/>
<evidence type="ECO:0000313" key="3">
    <source>
        <dbReference type="EMBL" id="CAG7643943.1"/>
    </source>
</evidence>
<dbReference type="PANTHER" id="PTHR40070:SF1">
    <property type="entry name" value="UPF0478 PROTEIN YTXG"/>
    <property type="match status" value="1"/>
</dbReference>
<organism evidence="3 4">
    <name type="scientific">Paenibacillus solanacearum</name>
    <dbReference type="NCBI Taxonomy" id="2048548"/>
    <lineage>
        <taxon>Bacteria</taxon>
        <taxon>Bacillati</taxon>
        <taxon>Bacillota</taxon>
        <taxon>Bacilli</taxon>
        <taxon>Bacillales</taxon>
        <taxon>Paenibacillaceae</taxon>
        <taxon>Paenibacillus</taxon>
    </lineage>
</organism>
<dbReference type="InterPro" id="IPR009293">
    <property type="entry name" value="UPF0478"/>
</dbReference>
<feature type="transmembrane region" description="Helical" evidence="2">
    <location>
        <begin position="6"/>
        <end position="22"/>
    </location>
</feature>
<feature type="region of interest" description="Disordered" evidence="1">
    <location>
        <begin position="138"/>
        <end position="164"/>
    </location>
</feature>
<dbReference type="Proteomes" id="UP000693672">
    <property type="component" value="Unassembled WGS sequence"/>
</dbReference>
<name>A0A916NRL7_9BACL</name>
<feature type="compositionally biased region" description="Gly residues" evidence="1">
    <location>
        <begin position="154"/>
        <end position="164"/>
    </location>
</feature>
<gene>
    <name evidence="3" type="ORF">PAESOLCIP111_04585</name>
</gene>
<keyword evidence="2" id="KW-0472">Membrane</keyword>
<evidence type="ECO:0008006" key="5">
    <source>
        <dbReference type="Google" id="ProtNLM"/>
    </source>
</evidence>
<keyword evidence="4" id="KW-1185">Reference proteome</keyword>
<evidence type="ECO:0000256" key="2">
    <source>
        <dbReference type="SAM" id="Phobius"/>
    </source>
</evidence>
<protein>
    <recommendedName>
        <fullName evidence="5">DUF948 domain-containing protein</fullName>
    </recommendedName>
</protein>
<dbReference type="PANTHER" id="PTHR40070">
    <property type="entry name" value="UPF0478 PROTEIN YTXG"/>
    <property type="match status" value="1"/>
</dbReference>